<comment type="caution">
    <text evidence="1">The sequence shown here is derived from an EMBL/GenBank/DDBJ whole genome shotgun (WGS) entry which is preliminary data.</text>
</comment>
<dbReference type="Proteomes" id="UP000295083">
    <property type="component" value="Unassembled WGS sequence"/>
</dbReference>
<accession>A0A4R8PV08</accession>
<reference evidence="1 2" key="1">
    <citation type="submission" date="2018-11" db="EMBL/GenBank/DDBJ databases">
        <title>Genome sequence and assembly of Colletotrichum spinosum.</title>
        <authorList>
            <person name="Gan P."/>
            <person name="Shirasu K."/>
        </authorList>
    </citation>
    <scope>NUCLEOTIDE SEQUENCE [LARGE SCALE GENOMIC DNA]</scope>
    <source>
        <strain evidence="1 2">CBS 515.97</strain>
    </source>
</reference>
<evidence type="ECO:0000313" key="2">
    <source>
        <dbReference type="Proteomes" id="UP000295083"/>
    </source>
</evidence>
<dbReference type="AlphaFoldDB" id="A0A4R8PV08"/>
<keyword evidence="2" id="KW-1185">Reference proteome</keyword>
<name>A0A4R8PV08_9PEZI</name>
<protein>
    <submittedName>
        <fullName evidence="1">Uncharacterized protein</fullName>
    </submittedName>
</protein>
<dbReference type="EMBL" id="QAPG01000207">
    <property type="protein sequence ID" value="TDZ29642.1"/>
    <property type="molecule type" value="Genomic_DNA"/>
</dbReference>
<organism evidence="1 2">
    <name type="scientific">Colletotrichum spinosum</name>
    <dbReference type="NCBI Taxonomy" id="1347390"/>
    <lineage>
        <taxon>Eukaryota</taxon>
        <taxon>Fungi</taxon>
        <taxon>Dikarya</taxon>
        <taxon>Ascomycota</taxon>
        <taxon>Pezizomycotina</taxon>
        <taxon>Sordariomycetes</taxon>
        <taxon>Hypocreomycetidae</taxon>
        <taxon>Glomerellales</taxon>
        <taxon>Glomerellaceae</taxon>
        <taxon>Colletotrichum</taxon>
        <taxon>Colletotrichum orbiculare species complex</taxon>
    </lineage>
</organism>
<proteinExistence type="predicted"/>
<gene>
    <name evidence="1" type="ORF">C8035_v011163</name>
</gene>
<evidence type="ECO:0000313" key="1">
    <source>
        <dbReference type="EMBL" id="TDZ29642.1"/>
    </source>
</evidence>
<sequence>MGDTTDNRTFQCFQQAQDADTVADAGAPNHLSSVSCAVSSPVQLRRESEPRSACKHPMYVVFDRRHSALSRLGLFASTLSTRRHSNLLLDGRLQ</sequence>